<accession>A0A0B7AE09</accession>
<name>A0A0B7AE09_9EUPU</name>
<dbReference type="EMBL" id="HACG01032103">
    <property type="protein sequence ID" value="CEK78968.1"/>
    <property type="molecule type" value="Transcribed_RNA"/>
</dbReference>
<gene>
    <name evidence="1" type="primary">ORF112926</name>
</gene>
<reference evidence="1" key="1">
    <citation type="submission" date="2014-12" db="EMBL/GenBank/DDBJ databases">
        <title>Insight into the proteome of Arion vulgaris.</title>
        <authorList>
            <person name="Aradska J."/>
            <person name="Bulat T."/>
            <person name="Smidak R."/>
            <person name="Sarate P."/>
            <person name="Gangsoo J."/>
            <person name="Sialana F."/>
            <person name="Bilban M."/>
            <person name="Lubec G."/>
        </authorList>
    </citation>
    <scope>NUCLEOTIDE SEQUENCE</scope>
    <source>
        <tissue evidence="1">Skin</tissue>
    </source>
</reference>
<dbReference type="AlphaFoldDB" id="A0A0B7AE09"/>
<organism evidence="1">
    <name type="scientific">Arion vulgaris</name>
    <dbReference type="NCBI Taxonomy" id="1028688"/>
    <lineage>
        <taxon>Eukaryota</taxon>
        <taxon>Metazoa</taxon>
        <taxon>Spiralia</taxon>
        <taxon>Lophotrochozoa</taxon>
        <taxon>Mollusca</taxon>
        <taxon>Gastropoda</taxon>
        <taxon>Heterobranchia</taxon>
        <taxon>Euthyneura</taxon>
        <taxon>Panpulmonata</taxon>
        <taxon>Eupulmonata</taxon>
        <taxon>Stylommatophora</taxon>
        <taxon>Helicina</taxon>
        <taxon>Arionoidea</taxon>
        <taxon>Arionidae</taxon>
        <taxon>Arion</taxon>
    </lineage>
</organism>
<evidence type="ECO:0000313" key="1">
    <source>
        <dbReference type="EMBL" id="CEK78968.1"/>
    </source>
</evidence>
<sequence length="101" mass="10879">METGDYRLSVLSVNPVVCVCVCTMTIIMCTMCPPATILCVSHQPASCPYYLVCITPACIMSPTILCAPCALLQSCVPDYYLVWIALPYYYPSAVPSPVGSS</sequence>
<proteinExistence type="predicted"/>
<feature type="non-terminal residue" evidence="1">
    <location>
        <position position="101"/>
    </location>
</feature>
<protein>
    <submittedName>
        <fullName evidence="1">Uncharacterized protein</fullName>
    </submittedName>
</protein>